<comment type="caution">
    <text evidence="2">The sequence shown here is derived from an EMBL/GenBank/DDBJ whole genome shotgun (WGS) entry which is preliminary data.</text>
</comment>
<evidence type="ECO:0000259" key="1">
    <source>
        <dbReference type="Pfam" id="PF13649"/>
    </source>
</evidence>
<name>A0ABP8KQG2_9MICO</name>
<evidence type="ECO:0000313" key="2">
    <source>
        <dbReference type="EMBL" id="GAA4413317.1"/>
    </source>
</evidence>
<sequence length="279" mass="28951">MTAVGEVRVSSAWLRLREPADAAARSTVLARTAAVSVGRAAVTVVHDLGCGSGSMGRWLAPQLPGAQHWVLHDRDPDLLRVAATHGPGSGADGAAVSVEGRQGDLTRLGPADLAGASLVTASALLDMLTADEAERFVRSCVAAHCPVLVTLSVTGRVRLSPADPLDAMFGAAFNDHQRRTDGGRTLLGPLAVHAAVLLFRALGSRVEVRASPWRLGADHGPLLAEWLSGWVGAACEQRPELGAVGAAYLARRRAELAQGRLAVTVHHLDLLALPAGGGK</sequence>
<accession>A0ABP8KQG2</accession>
<dbReference type="SUPFAM" id="SSF53335">
    <property type="entry name" value="S-adenosyl-L-methionine-dependent methyltransferases"/>
    <property type="match status" value="1"/>
</dbReference>
<dbReference type="Gene3D" id="3.40.50.150">
    <property type="entry name" value="Vaccinia Virus protein VP39"/>
    <property type="match status" value="1"/>
</dbReference>
<proteinExistence type="predicted"/>
<reference evidence="3" key="1">
    <citation type="journal article" date="2019" name="Int. J. Syst. Evol. Microbiol.">
        <title>The Global Catalogue of Microorganisms (GCM) 10K type strain sequencing project: providing services to taxonomists for standard genome sequencing and annotation.</title>
        <authorList>
            <consortium name="The Broad Institute Genomics Platform"/>
            <consortium name="The Broad Institute Genome Sequencing Center for Infectious Disease"/>
            <person name="Wu L."/>
            <person name="Ma J."/>
        </authorList>
    </citation>
    <scope>NUCLEOTIDE SEQUENCE [LARGE SCALE GENOMIC DNA]</scope>
    <source>
        <strain evidence="3">JCM 17809</strain>
    </source>
</reference>
<protein>
    <recommendedName>
        <fullName evidence="1">Methyltransferase domain-containing protein</fullName>
    </recommendedName>
</protein>
<dbReference type="EMBL" id="BAABGM010000026">
    <property type="protein sequence ID" value="GAA4413317.1"/>
    <property type="molecule type" value="Genomic_DNA"/>
</dbReference>
<dbReference type="InterPro" id="IPR029063">
    <property type="entry name" value="SAM-dependent_MTases_sf"/>
</dbReference>
<gene>
    <name evidence="2" type="ORF">GCM10023168_36130</name>
</gene>
<dbReference type="InterPro" id="IPR041698">
    <property type="entry name" value="Methyltransf_25"/>
</dbReference>
<evidence type="ECO:0000313" key="3">
    <source>
        <dbReference type="Proteomes" id="UP001500945"/>
    </source>
</evidence>
<organism evidence="2 3">
    <name type="scientific">Fodinibacter luteus</name>
    <dbReference type="NCBI Taxonomy" id="552064"/>
    <lineage>
        <taxon>Bacteria</taxon>
        <taxon>Bacillati</taxon>
        <taxon>Actinomycetota</taxon>
        <taxon>Actinomycetes</taxon>
        <taxon>Micrococcales</taxon>
        <taxon>Intrasporangiaceae</taxon>
        <taxon>Fodinibacter (ex Wang et al. 2009)</taxon>
    </lineage>
</organism>
<keyword evidence="3" id="KW-1185">Reference proteome</keyword>
<dbReference type="RefSeq" id="WP_345208607.1">
    <property type="nucleotide sequence ID" value="NZ_BAABGM010000026.1"/>
</dbReference>
<feature type="domain" description="Methyltransferase" evidence="1">
    <location>
        <begin position="45"/>
        <end position="142"/>
    </location>
</feature>
<dbReference type="Proteomes" id="UP001500945">
    <property type="component" value="Unassembled WGS sequence"/>
</dbReference>
<dbReference type="Pfam" id="PF13649">
    <property type="entry name" value="Methyltransf_25"/>
    <property type="match status" value="1"/>
</dbReference>